<dbReference type="Proteomes" id="UP001497527">
    <property type="component" value="Unassembled WGS sequence"/>
</dbReference>
<comment type="caution">
    <text evidence="1">The sequence shown here is derived from an EMBL/GenBank/DDBJ whole genome shotgun (WGS) entry which is preliminary data.</text>
</comment>
<protein>
    <submittedName>
        <fullName evidence="1">Uncharacterized protein</fullName>
    </submittedName>
</protein>
<accession>A0ABM9P829</accession>
<keyword evidence="2" id="KW-1185">Reference proteome</keyword>
<proteinExistence type="predicted"/>
<evidence type="ECO:0000313" key="1">
    <source>
        <dbReference type="EMBL" id="CAL2101716.1"/>
    </source>
</evidence>
<sequence>MCKENLKIRFCTCSNKLAINIDFADEVANLYQVKKNESLMALLNDDGSYMETYFKWTLSSFKEEVHKHSVMGMMIRPQGQINKELTIEHISEVLNSNNPFDFNYEPKEKDFIKIEEKYKFIELEDHKRPNLSGYISFKFENGKWVFGRYPMYYVHKKTEVGKIKMSPKNL</sequence>
<gene>
    <name evidence="1" type="ORF">T190423A01A_10279</name>
</gene>
<reference evidence="1 2" key="1">
    <citation type="submission" date="2024-05" db="EMBL/GenBank/DDBJ databases">
        <authorList>
            <person name="Duchaud E."/>
        </authorList>
    </citation>
    <scope>NUCLEOTIDE SEQUENCE [LARGE SCALE GENOMIC DNA]</scope>
    <source>
        <strain evidence="1">Ena-SAMPLE-TAB-13-05-2024-13:56:06:370-140308</strain>
    </source>
</reference>
<organism evidence="1 2">
    <name type="scientific">Tenacibaculum polynesiense</name>
    <dbReference type="NCBI Taxonomy" id="3137857"/>
    <lineage>
        <taxon>Bacteria</taxon>
        <taxon>Pseudomonadati</taxon>
        <taxon>Bacteroidota</taxon>
        <taxon>Flavobacteriia</taxon>
        <taxon>Flavobacteriales</taxon>
        <taxon>Flavobacteriaceae</taxon>
        <taxon>Tenacibaculum</taxon>
    </lineage>
</organism>
<dbReference type="RefSeq" id="WP_348715132.1">
    <property type="nucleotide sequence ID" value="NZ_CAXJIO010000010.1"/>
</dbReference>
<evidence type="ECO:0000313" key="2">
    <source>
        <dbReference type="Proteomes" id="UP001497527"/>
    </source>
</evidence>
<dbReference type="EMBL" id="CAXJIO010000010">
    <property type="protein sequence ID" value="CAL2101716.1"/>
    <property type="molecule type" value="Genomic_DNA"/>
</dbReference>
<name>A0ABM9P829_9FLAO</name>